<evidence type="ECO:0000313" key="6">
    <source>
        <dbReference type="EMBL" id="OZY87653.1"/>
    </source>
</evidence>
<comment type="similarity">
    <text evidence="1">Belongs to the bacterial solute-binding protein 9 family.</text>
</comment>
<keyword evidence="4" id="KW-0732">Signal</keyword>
<dbReference type="RefSeq" id="WP_094985012.1">
    <property type="nucleotide sequence ID" value="NZ_NHNI01000001.1"/>
</dbReference>
<evidence type="ECO:0000313" key="7">
    <source>
        <dbReference type="Proteomes" id="UP000216101"/>
    </source>
</evidence>
<dbReference type="Pfam" id="PF01297">
    <property type="entry name" value="ZnuA"/>
    <property type="match status" value="1"/>
</dbReference>
<dbReference type="InterPro" id="IPR006129">
    <property type="entry name" value="AdhesinB"/>
</dbReference>
<organism evidence="6 7">
    <name type="scientific">Cellvibrio mixtus</name>
    <dbReference type="NCBI Taxonomy" id="39650"/>
    <lineage>
        <taxon>Bacteria</taxon>
        <taxon>Pseudomonadati</taxon>
        <taxon>Pseudomonadota</taxon>
        <taxon>Gammaproteobacteria</taxon>
        <taxon>Cellvibrionales</taxon>
        <taxon>Cellvibrionaceae</taxon>
        <taxon>Cellvibrio</taxon>
    </lineage>
</organism>
<dbReference type="Proteomes" id="UP000216101">
    <property type="component" value="Unassembled WGS sequence"/>
</dbReference>
<dbReference type="InterPro" id="IPR006127">
    <property type="entry name" value="ZnuA-like"/>
</dbReference>
<dbReference type="SUPFAM" id="SSF53807">
    <property type="entry name" value="Helical backbone' metal receptor"/>
    <property type="match status" value="1"/>
</dbReference>
<accession>A0A266QCP7</accession>
<dbReference type="Gene3D" id="3.40.50.1980">
    <property type="entry name" value="Nitrogenase molybdenum iron protein domain"/>
    <property type="match status" value="2"/>
</dbReference>
<evidence type="ECO:0000256" key="3">
    <source>
        <dbReference type="ARBA" id="ARBA00022448"/>
    </source>
</evidence>
<comment type="caution">
    <text evidence="6">The sequence shown here is derived from an EMBL/GenBank/DDBJ whole genome shotgun (WGS) entry which is preliminary data.</text>
</comment>
<dbReference type="AlphaFoldDB" id="A0A266QCP7"/>
<dbReference type="GO" id="GO:0007155">
    <property type="term" value="P:cell adhesion"/>
    <property type="evidence" value="ECO:0007669"/>
    <property type="project" value="InterPro"/>
</dbReference>
<reference evidence="7" key="1">
    <citation type="submission" date="2017-05" db="EMBL/GenBank/DDBJ databases">
        <authorList>
            <person name="Barney B.M."/>
        </authorList>
    </citation>
    <scope>NUCLEOTIDE SEQUENCE [LARGE SCALE GENOMIC DNA]</scope>
    <source>
        <strain evidence="7">PSBB022</strain>
    </source>
</reference>
<dbReference type="PANTHER" id="PTHR42953">
    <property type="entry name" value="HIGH-AFFINITY ZINC UPTAKE SYSTEM PROTEIN ZNUA-RELATED"/>
    <property type="match status" value="1"/>
</dbReference>
<dbReference type="PRINTS" id="PR00691">
    <property type="entry name" value="ADHESINB"/>
</dbReference>
<evidence type="ECO:0000256" key="2">
    <source>
        <dbReference type="ARBA" id="ARBA00015915"/>
    </source>
</evidence>
<gene>
    <name evidence="6" type="ORF">CBP51_11995</name>
</gene>
<dbReference type="EMBL" id="NHNI01000001">
    <property type="protein sequence ID" value="OZY87653.1"/>
    <property type="molecule type" value="Genomic_DNA"/>
</dbReference>
<protein>
    <recommendedName>
        <fullName evidence="2">High-affinity zinc uptake system protein ZnuA</fullName>
    </recommendedName>
</protein>
<keyword evidence="5" id="KW-0406">Ion transport</keyword>
<keyword evidence="5" id="KW-0862">Zinc</keyword>
<dbReference type="PANTHER" id="PTHR42953:SF3">
    <property type="entry name" value="HIGH-AFFINITY ZINC UPTAKE SYSTEM PROTEIN ZNUA"/>
    <property type="match status" value="1"/>
</dbReference>
<proteinExistence type="inferred from homology"/>
<keyword evidence="7" id="KW-1185">Reference proteome</keyword>
<evidence type="ECO:0000256" key="4">
    <source>
        <dbReference type="ARBA" id="ARBA00022729"/>
    </source>
</evidence>
<name>A0A266QCP7_9GAMM</name>
<evidence type="ECO:0000256" key="1">
    <source>
        <dbReference type="ARBA" id="ARBA00011028"/>
    </source>
</evidence>
<keyword evidence="3" id="KW-0813">Transport</keyword>
<keyword evidence="5" id="KW-0864">Zinc transport</keyword>
<dbReference type="InterPro" id="IPR050492">
    <property type="entry name" value="Bact_metal-bind_prot9"/>
</dbReference>
<sequence>MGSPRLAFVIHSVCSFRTLLVLLLWSLAITALAKPKVLASIKPLALIAQEVAGDQADIDILLPITASAHDYPLKMSDHRRLRDADLVLWVGAELESFLARPLANLPAENVLGSYTLDGLFWPEVDDHGHDHPGHDSVHQHSNGDPHIWLDPRNAAIIARAVAQRLGRIAPASAAYYAQNAERFSQSLQALDTRLLTQLAPVKSLGFAVYHEGYSHFVAHYGLHQLAYVTFTPERRPGAKHLQALRNVLAREGRCVFMEPYQNSRSIEEMGRSLGLNIGLLDPIGNDKVSSYNDLMEQLGQSFLTCLADGRNTGAHR</sequence>
<evidence type="ECO:0000256" key="5">
    <source>
        <dbReference type="ARBA" id="ARBA00022906"/>
    </source>
</evidence>
<dbReference type="GO" id="GO:0006829">
    <property type="term" value="P:zinc ion transport"/>
    <property type="evidence" value="ECO:0007669"/>
    <property type="project" value="UniProtKB-KW"/>
</dbReference>
<dbReference type="GO" id="GO:0046872">
    <property type="term" value="F:metal ion binding"/>
    <property type="evidence" value="ECO:0007669"/>
    <property type="project" value="InterPro"/>
</dbReference>